<dbReference type="InterPro" id="IPR037124">
    <property type="entry name" value="Chaperonin_GroES_sf"/>
</dbReference>
<dbReference type="CDD" id="cd00320">
    <property type="entry name" value="cpn10"/>
    <property type="match status" value="1"/>
</dbReference>
<name>A0A1F5AZE0_9BACT</name>
<proteinExistence type="inferred from homology"/>
<gene>
    <name evidence="4" type="ORF">A2Z10_01065</name>
</gene>
<comment type="function">
    <text evidence="3">Together with the chaperonin GroEL, plays an essential role in assisting protein folding. The GroEL-GroES system forms a nano-cage that allows encapsulation of the non-native substrate proteins and provides a physical environment optimized to promote and accelerate protein folding. GroES binds to the apical surface of the GroEL ring, thereby capping the opening of the GroEL channel.</text>
</comment>
<dbReference type="EMBL" id="MEYI01000030">
    <property type="protein sequence ID" value="OGD23726.1"/>
    <property type="molecule type" value="Genomic_DNA"/>
</dbReference>
<dbReference type="PANTHER" id="PTHR10772">
    <property type="entry name" value="10 KDA HEAT SHOCK PROTEIN"/>
    <property type="match status" value="1"/>
</dbReference>
<dbReference type="GO" id="GO:0044183">
    <property type="term" value="F:protein folding chaperone"/>
    <property type="evidence" value="ECO:0007669"/>
    <property type="project" value="InterPro"/>
</dbReference>
<dbReference type="Pfam" id="PF00166">
    <property type="entry name" value="Cpn10"/>
    <property type="match status" value="1"/>
</dbReference>
<dbReference type="SMART" id="SM00883">
    <property type="entry name" value="Cpn10"/>
    <property type="match status" value="1"/>
</dbReference>
<dbReference type="PANTHER" id="PTHR10772:SF58">
    <property type="entry name" value="CO-CHAPERONIN GROES"/>
    <property type="match status" value="1"/>
</dbReference>
<dbReference type="FunFam" id="2.30.33.40:FF:000001">
    <property type="entry name" value="10 kDa chaperonin"/>
    <property type="match status" value="1"/>
</dbReference>
<dbReference type="GO" id="GO:0051087">
    <property type="term" value="F:protein-folding chaperone binding"/>
    <property type="evidence" value="ECO:0007669"/>
    <property type="project" value="TreeGrafter"/>
</dbReference>
<sequence>MEVKTKSGIVLPDTVTKEKPQQGKVISAGPGKVLENGSHAKMQVKAGDVVLFTKYSPTEIKIEGKEYFVIKEEDVMAIIK</sequence>
<comment type="subunit">
    <text evidence="3">Heptamer of 7 subunits arranged in a ring.</text>
</comment>
<dbReference type="InterPro" id="IPR020818">
    <property type="entry name" value="Chaperonin_GroES"/>
</dbReference>
<dbReference type="GO" id="GO:0005524">
    <property type="term" value="F:ATP binding"/>
    <property type="evidence" value="ECO:0007669"/>
    <property type="project" value="InterPro"/>
</dbReference>
<protein>
    <recommendedName>
        <fullName evidence="3">10 kDa chaperonin</fullName>
    </recommendedName>
</protein>
<dbReference type="Gene3D" id="2.30.33.40">
    <property type="entry name" value="GroES chaperonin"/>
    <property type="match status" value="1"/>
</dbReference>
<keyword evidence="2 3" id="KW-0143">Chaperone</keyword>
<dbReference type="GO" id="GO:0046872">
    <property type="term" value="F:metal ion binding"/>
    <property type="evidence" value="ECO:0007669"/>
    <property type="project" value="TreeGrafter"/>
</dbReference>
<dbReference type="PRINTS" id="PR00297">
    <property type="entry name" value="CHAPERONIN10"/>
</dbReference>
<evidence type="ECO:0000256" key="1">
    <source>
        <dbReference type="ARBA" id="ARBA00006975"/>
    </source>
</evidence>
<organism evidence="4 5">
    <name type="scientific">Candidatus Azambacteria bacterium RBG_16_47_10</name>
    <dbReference type="NCBI Taxonomy" id="1797292"/>
    <lineage>
        <taxon>Bacteria</taxon>
        <taxon>Candidatus Azamiibacteriota</taxon>
    </lineage>
</organism>
<evidence type="ECO:0000256" key="3">
    <source>
        <dbReference type="RuleBase" id="RU000535"/>
    </source>
</evidence>
<dbReference type="Proteomes" id="UP000176639">
    <property type="component" value="Unassembled WGS sequence"/>
</dbReference>
<dbReference type="SUPFAM" id="SSF50129">
    <property type="entry name" value="GroES-like"/>
    <property type="match status" value="1"/>
</dbReference>
<evidence type="ECO:0000256" key="2">
    <source>
        <dbReference type="ARBA" id="ARBA00023186"/>
    </source>
</evidence>
<comment type="similarity">
    <text evidence="1 3">Belongs to the GroES chaperonin family.</text>
</comment>
<evidence type="ECO:0000313" key="5">
    <source>
        <dbReference type="Proteomes" id="UP000176639"/>
    </source>
</evidence>
<dbReference type="InterPro" id="IPR011032">
    <property type="entry name" value="GroES-like_sf"/>
</dbReference>
<comment type="caution">
    <text evidence="4">The sequence shown here is derived from an EMBL/GenBank/DDBJ whole genome shotgun (WGS) entry which is preliminary data.</text>
</comment>
<reference evidence="4 5" key="1">
    <citation type="journal article" date="2016" name="Nat. Commun.">
        <title>Thousands of microbial genomes shed light on interconnected biogeochemical processes in an aquifer system.</title>
        <authorList>
            <person name="Anantharaman K."/>
            <person name="Brown C.T."/>
            <person name="Hug L.A."/>
            <person name="Sharon I."/>
            <person name="Castelle C.J."/>
            <person name="Probst A.J."/>
            <person name="Thomas B.C."/>
            <person name="Singh A."/>
            <person name="Wilkins M.J."/>
            <person name="Karaoz U."/>
            <person name="Brodie E.L."/>
            <person name="Williams K.H."/>
            <person name="Hubbard S.S."/>
            <person name="Banfield J.F."/>
        </authorList>
    </citation>
    <scope>NUCLEOTIDE SEQUENCE [LARGE SCALE GENOMIC DNA]</scope>
</reference>
<dbReference type="AlphaFoldDB" id="A0A1F5AZE0"/>
<dbReference type="NCBIfam" id="NF001531">
    <property type="entry name" value="PRK00364.2-2"/>
    <property type="match status" value="1"/>
</dbReference>
<dbReference type="GO" id="GO:0051082">
    <property type="term" value="F:unfolded protein binding"/>
    <property type="evidence" value="ECO:0007669"/>
    <property type="project" value="TreeGrafter"/>
</dbReference>
<accession>A0A1F5AZE0</accession>
<evidence type="ECO:0000313" key="4">
    <source>
        <dbReference type="EMBL" id="OGD23726.1"/>
    </source>
</evidence>